<evidence type="ECO:0000256" key="10">
    <source>
        <dbReference type="PIRNR" id="PIRNR003097"/>
    </source>
</evidence>
<feature type="domain" description="FtsX extracellular" evidence="13">
    <location>
        <begin position="53"/>
        <end position="149"/>
    </location>
</feature>
<evidence type="ECO:0000256" key="9">
    <source>
        <dbReference type="ARBA" id="ARBA00023306"/>
    </source>
</evidence>
<feature type="transmembrane region" description="Helical" evidence="11">
    <location>
        <begin position="20"/>
        <end position="43"/>
    </location>
</feature>
<protein>
    <recommendedName>
        <fullName evidence="3 10">Cell division protein FtsX</fullName>
    </recommendedName>
</protein>
<evidence type="ECO:0000256" key="8">
    <source>
        <dbReference type="ARBA" id="ARBA00023136"/>
    </source>
</evidence>
<dbReference type="GO" id="GO:0051301">
    <property type="term" value="P:cell division"/>
    <property type="evidence" value="ECO:0007669"/>
    <property type="project" value="UniProtKB-KW"/>
</dbReference>
<feature type="transmembrane region" description="Helical" evidence="11">
    <location>
        <begin position="254"/>
        <end position="271"/>
    </location>
</feature>
<feature type="transmembrane region" description="Helical" evidence="11">
    <location>
        <begin position="162"/>
        <end position="184"/>
    </location>
</feature>
<evidence type="ECO:0000256" key="4">
    <source>
        <dbReference type="ARBA" id="ARBA00022475"/>
    </source>
</evidence>
<evidence type="ECO:0000256" key="6">
    <source>
        <dbReference type="ARBA" id="ARBA00022692"/>
    </source>
</evidence>
<accession>A0A7C0Z8Y9</accession>
<dbReference type="EMBL" id="DQWE01000068">
    <property type="protein sequence ID" value="HDI82460.1"/>
    <property type="molecule type" value="Genomic_DNA"/>
</dbReference>
<dbReference type="Gene3D" id="3.30.70.3040">
    <property type="match status" value="1"/>
</dbReference>
<organism evidence="14">
    <name type="scientific">candidate division WOR-3 bacterium</name>
    <dbReference type="NCBI Taxonomy" id="2052148"/>
    <lineage>
        <taxon>Bacteria</taxon>
        <taxon>Bacteria division WOR-3</taxon>
    </lineage>
</organism>
<name>A0A7C0Z8Y9_UNCW3</name>
<keyword evidence="9 10" id="KW-0131">Cell cycle</keyword>
<evidence type="ECO:0000259" key="12">
    <source>
        <dbReference type="Pfam" id="PF02687"/>
    </source>
</evidence>
<dbReference type="PANTHER" id="PTHR47755">
    <property type="entry name" value="CELL DIVISION PROTEIN FTSX"/>
    <property type="match status" value="1"/>
</dbReference>
<evidence type="ECO:0000256" key="11">
    <source>
        <dbReference type="SAM" id="Phobius"/>
    </source>
</evidence>
<comment type="caution">
    <text evidence="14">The sequence shown here is derived from an EMBL/GenBank/DDBJ whole genome shotgun (WGS) entry which is preliminary data.</text>
</comment>
<evidence type="ECO:0000256" key="5">
    <source>
        <dbReference type="ARBA" id="ARBA00022618"/>
    </source>
</evidence>
<dbReference type="GO" id="GO:0005886">
    <property type="term" value="C:plasma membrane"/>
    <property type="evidence" value="ECO:0007669"/>
    <property type="project" value="UniProtKB-SubCell"/>
</dbReference>
<keyword evidence="5 10" id="KW-0132">Cell division</keyword>
<gene>
    <name evidence="14" type="ORF">ENF18_01550</name>
</gene>
<dbReference type="InterPro" id="IPR040690">
    <property type="entry name" value="FtsX_ECD"/>
</dbReference>
<evidence type="ECO:0000259" key="13">
    <source>
        <dbReference type="Pfam" id="PF18075"/>
    </source>
</evidence>
<evidence type="ECO:0000313" key="14">
    <source>
        <dbReference type="EMBL" id="HDI82460.1"/>
    </source>
</evidence>
<keyword evidence="7 11" id="KW-1133">Transmembrane helix</keyword>
<evidence type="ECO:0000256" key="1">
    <source>
        <dbReference type="ARBA" id="ARBA00004651"/>
    </source>
</evidence>
<keyword evidence="8 10" id="KW-0472">Membrane</keyword>
<keyword evidence="4 10" id="KW-1003">Cell membrane</keyword>
<evidence type="ECO:0000256" key="3">
    <source>
        <dbReference type="ARBA" id="ARBA00021907"/>
    </source>
</evidence>
<comment type="subcellular location">
    <subcellularLocation>
        <location evidence="1">Cell membrane</location>
        <topology evidence="1">Multi-pass membrane protein</topology>
    </subcellularLocation>
</comment>
<dbReference type="InterPro" id="IPR004513">
    <property type="entry name" value="FtsX"/>
</dbReference>
<dbReference type="PIRSF" id="PIRSF003097">
    <property type="entry name" value="FtsX"/>
    <property type="match status" value="1"/>
</dbReference>
<comment type="similarity">
    <text evidence="2 10">Belongs to the ABC-4 integral membrane protein family. FtsX subfamily.</text>
</comment>
<keyword evidence="6 11" id="KW-0812">Transmembrane</keyword>
<dbReference type="Proteomes" id="UP000885847">
    <property type="component" value="Unassembled WGS sequence"/>
</dbReference>
<feature type="transmembrane region" description="Helical" evidence="11">
    <location>
        <begin position="222"/>
        <end position="242"/>
    </location>
</feature>
<evidence type="ECO:0000256" key="7">
    <source>
        <dbReference type="ARBA" id="ARBA00022989"/>
    </source>
</evidence>
<dbReference type="InterPro" id="IPR003838">
    <property type="entry name" value="ABC3_permease_C"/>
</dbReference>
<sequence length="285" mass="31764">MFVLREALIGLKRNGTASMISIGVMFFSLLLLGIFLIVTFNLFGVIKIAQSKVEIDAFLVDDIDSTAVRELKGKIEKIVGVKGVEFISKEQALKEIQEELKDVPDLLEALETNPLPPSFRIKVEEGYNNARDISDIAKKIGMFKEVEDVKYGREWVPRLDKLVKILFLFDILVGFIISIASIYVTSNTIRLTVISRKESIEIMRLVGATDRMIRAPFILEGIIQGMIGGAISAGTLYGLYILSSRFVSYYFPQNYILAGLVLFGMLLGYIGSRNAVKTYLTGGEI</sequence>
<dbReference type="AlphaFoldDB" id="A0A7C0Z8Y9"/>
<dbReference type="PANTHER" id="PTHR47755:SF1">
    <property type="entry name" value="CELL DIVISION PROTEIN FTSX"/>
    <property type="match status" value="1"/>
</dbReference>
<reference evidence="14" key="1">
    <citation type="journal article" date="2020" name="mSystems">
        <title>Genome- and Community-Level Interaction Insights into Carbon Utilization and Element Cycling Functions of Hydrothermarchaeota in Hydrothermal Sediment.</title>
        <authorList>
            <person name="Zhou Z."/>
            <person name="Liu Y."/>
            <person name="Xu W."/>
            <person name="Pan J."/>
            <person name="Luo Z.H."/>
            <person name="Li M."/>
        </authorList>
    </citation>
    <scope>NUCLEOTIDE SEQUENCE [LARGE SCALE GENOMIC DNA]</scope>
    <source>
        <strain evidence="14">HyVt-102</strain>
    </source>
</reference>
<dbReference type="Pfam" id="PF02687">
    <property type="entry name" value="FtsX"/>
    <property type="match status" value="1"/>
</dbReference>
<feature type="domain" description="ABC3 transporter permease C-terminal" evidence="12">
    <location>
        <begin position="172"/>
        <end position="269"/>
    </location>
</feature>
<dbReference type="Pfam" id="PF18075">
    <property type="entry name" value="FtsX_ECD"/>
    <property type="match status" value="1"/>
</dbReference>
<evidence type="ECO:0000256" key="2">
    <source>
        <dbReference type="ARBA" id="ARBA00007379"/>
    </source>
</evidence>
<proteinExistence type="inferred from homology"/>